<protein>
    <submittedName>
        <fullName evidence="1">Stage II sporulation protein R</fullName>
    </submittedName>
</protein>
<dbReference type="Pfam" id="PF09551">
    <property type="entry name" value="Spore_II_R"/>
    <property type="match status" value="1"/>
</dbReference>
<organism evidence="1">
    <name type="scientific">uncultured Eubacteriales bacterium</name>
    <dbReference type="NCBI Taxonomy" id="172733"/>
    <lineage>
        <taxon>Bacteria</taxon>
        <taxon>Bacillati</taxon>
        <taxon>Bacillota</taxon>
        <taxon>Clostridia</taxon>
        <taxon>Eubacteriales</taxon>
        <taxon>environmental samples</taxon>
    </lineage>
</organism>
<reference evidence="1" key="1">
    <citation type="submission" date="2016-04" db="EMBL/GenBank/DDBJ databases">
        <authorList>
            <person name="Evans L.H."/>
            <person name="Alamgir A."/>
            <person name="Owens N."/>
            <person name="Weber N.D."/>
            <person name="Virtaneva K."/>
            <person name="Barbian K."/>
            <person name="Babar A."/>
            <person name="Rosenke K."/>
        </authorList>
    </citation>
    <scope>NUCLEOTIDE SEQUENCE</scope>
    <source>
        <strain evidence="1">86</strain>
    </source>
</reference>
<evidence type="ECO:0000313" key="1">
    <source>
        <dbReference type="EMBL" id="SBW07058.1"/>
    </source>
</evidence>
<dbReference type="AlphaFoldDB" id="A0A212K619"/>
<dbReference type="EMBL" id="FLUN01000001">
    <property type="protein sequence ID" value="SBW07058.1"/>
    <property type="molecule type" value="Genomic_DNA"/>
</dbReference>
<dbReference type="InterPro" id="IPR014202">
    <property type="entry name" value="Spore_II_R"/>
</dbReference>
<name>A0A212K619_9FIRM</name>
<gene>
    <name evidence="1" type="primary">spoIIR</name>
    <name evidence="1" type="ORF">KL86CLO1_12251</name>
</gene>
<sequence>MLTTKSKLRRWEIALLLGVGVAALLGGWLNGQQRDLADKVIRLHVIANSDSQEDQALKLQVRDRILAEAGDLFTQGLSREAAEAAIAARLGDFAAVGAETVGENGYDYPVTAAVEQNAWFPTKEYDDFALPAGEYTALRVVIGDGGGQNWWCVVFPPLCLGSVTETTAETAAEGGLTSGDIALITGENEGYIVKFKAMELWDEFQQWMKS</sequence>
<accession>A0A212K619</accession>
<proteinExistence type="predicted"/>